<accession>A0ABN0S4V7</accession>
<comment type="caution">
    <text evidence="1">The sequence shown here is derived from an EMBL/GenBank/DDBJ whole genome shotgun (WGS) entry which is preliminary data.</text>
</comment>
<protein>
    <recommendedName>
        <fullName evidence="3">N-acetyltransferase YedL</fullName>
    </recommendedName>
</protein>
<sequence>MIRRDRQGGRGSDHCCPMCRDGYHSQVRLLAVSHELSRFRKYRRRRRLR</sequence>
<organism evidence="1 2">
    <name type="scientific">Bordetella holmesii 1058</name>
    <dbReference type="NCBI Taxonomy" id="1247648"/>
    <lineage>
        <taxon>Bacteria</taxon>
        <taxon>Pseudomonadati</taxon>
        <taxon>Pseudomonadota</taxon>
        <taxon>Betaproteobacteria</taxon>
        <taxon>Burkholderiales</taxon>
        <taxon>Alcaligenaceae</taxon>
        <taxon>Bordetella</taxon>
    </lineage>
</organism>
<name>A0ABN0S4V7_9BORD</name>
<proteinExistence type="predicted"/>
<evidence type="ECO:0000313" key="1">
    <source>
        <dbReference type="EMBL" id="EXX96497.1"/>
    </source>
</evidence>
<gene>
    <name evidence="1" type="ORF">D559_0123</name>
</gene>
<evidence type="ECO:0000313" key="2">
    <source>
        <dbReference type="Proteomes" id="UP000023104"/>
    </source>
</evidence>
<dbReference type="EMBL" id="JDTF01000002">
    <property type="protein sequence ID" value="EXX96497.1"/>
    <property type="molecule type" value="Genomic_DNA"/>
</dbReference>
<reference evidence="1 2" key="1">
    <citation type="submission" date="2014-02" db="EMBL/GenBank/DDBJ databases">
        <title>Whole Genome Sequencing Of Bordetella Holmesii, An Emerging Opportunistic Infection Of Humans.</title>
        <authorList>
            <person name="Tettelin H."/>
            <person name="Hooven T.A."/>
            <person name="Hine E."/>
            <person name="Su Q."/>
            <person name="Huard R.C."/>
            <person name="Della-Latta P."/>
            <person name="Daugherty S.C."/>
            <person name="Agrawal S."/>
            <person name="Sengamalay N."/>
            <person name="Tallon L.J."/>
            <person name="Sadzewicz L."/>
            <person name="Whittier S."/>
            <person name="Fraser C.M."/>
            <person name="Ratner A.J."/>
        </authorList>
    </citation>
    <scope>NUCLEOTIDE SEQUENCE [LARGE SCALE GENOMIC DNA]</scope>
    <source>
        <strain evidence="1 2">1058</strain>
    </source>
</reference>
<evidence type="ECO:0008006" key="3">
    <source>
        <dbReference type="Google" id="ProtNLM"/>
    </source>
</evidence>
<dbReference type="Proteomes" id="UP000023104">
    <property type="component" value="Unassembled WGS sequence"/>
</dbReference>
<keyword evidence="2" id="KW-1185">Reference proteome</keyword>